<dbReference type="GO" id="GO:0005576">
    <property type="term" value="C:extracellular region"/>
    <property type="evidence" value="ECO:0007669"/>
    <property type="project" value="TreeGrafter"/>
</dbReference>
<dbReference type="GO" id="GO:0005975">
    <property type="term" value="P:carbohydrate metabolic process"/>
    <property type="evidence" value="ECO:0007669"/>
    <property type="project" value="InterPro"/>
</dbReference>
<dbReference type="InterPro" id="IPR011583">
    <property type="entry name" value="Chitinase_II/V-like_cat"/>
</dbReference>
<dbReference type="PANTHER" id="PTHR11177">
    <property type="entry name" value="CHITINASE"/>
    <property type="match status" value="1"/>
</dbReference>
<dbReference type="PANTHER" id="PTHR11177:SF317">
    <property type="entry name" value="CHITINASE 12-RELATED"/>
    <property type="match status" value="1"/>
</dbReference>
<dbReference type="AlphaFoldDB" id="A0A182PM70"/>
<protein>
    <recommendedName>
        <fullName evidence="3">GH18 domain-containing protein</fullName>
    </recommendedName>
</protein>
<dbReference type="PROSITE" id="PS51910">
    <property type="entry name" value="GH18_2"/>
    <property type="match status" value="1"/>
</dbReference>
<dbReference type="InterPro" id="IPR050314">
    <property type="entry name" value="Glycosyl_Hydrlase_18"/>
</dbReference>
<dbReference type="InterPro" id="IPR017853">
    <property type="entry name" value="GH"/>
</dbReference>
<evidence type="ECO:0000256" key="2">
    <source>
        <dbReference type="SAM" id="SignalP"/>
    </source>
</evidence>
<evidence type="ECO:0000256" key="1">
    <source>
        <dbReference type="ARBA" id="ARBA00022729"/>
    </source>
</evidence>
<evidence type="ECO:0000313" key="4">
    <source>
        <dbReference type="EnsemblMetazoa" id="AEPI008043-PA"/>
    </source>
</evidence>
<keyword evidence="5" id="KW-1185">Reference proteome</keyword>
<keyword evidence="1 2" id="KW-0732">Signal</keyword>
<dbReference type="Pfam" id="PF00704">
    <property type="entry name" value="Glyco_hydro_18"/>
    <property type="match status" value="1"/>
</dbReference>
<dbReference type="VEuPathDB" id="VectorBase:AEPI008043"/>
<dbReference type="STRING" id="199890.A0A182PM70"/>
<dbReference type="EnsemblMetazoa" id="AEPI008043-RA">
    <property type="protein sequence ID" value="AEPI008043-PA"/>
    <property type="gene ID" value="AEPI008043"/>
</dbReference>
<evidence type="ECO:0000313" key="5">
    <source>
        <dbReference type="Proteomes" id="UP000075885"/>
    </source>
</evidence>
<reference evidence="4" key="2">
    <citation type="submission" date="2020-05" db="UniProtKB">
        <authorList>
            <consortium name="EnsemblMetazoa"/>
        </authorList>
    </citation>
    <scope>IDENTIFICATION</scope>
    <source>
        <strain evidence="4">Epiroticus2</strain>
    </source>
</reference>
<reference evidence="5" key="1">
    <citation type="submission" date="2013-03" db="EMBL/GenBank/DDBJ databases">
        <title>The Genome Sequence of Anopheles epiroticus epiroticus2.</title>
        <authorList>
            <consortium name="The Broad Institute Genomics Platform"/>
            <person name="Neafsey D.E."/>
            <person name="Howell P."/>
            <person name="Walker B."/>
            <person name="Young S.K."/>
            <person name="Zeng Q."/>
            <person name="Gargeya S."/>
            <person name="Fitzgerald M."/>
            <person name="Haas B."/>
            <person name="Abouelleil A."/>
            <person name="Allen A.W."/>
            <person name="Alvarado L."/>
            <person name="Arachchi H.M."/>
            <person name="Berlin A.M."/>
            <person name="Chapman S.B."/>
            <person name="Gainer-Dewar J."/>
            <person name="Goldberg J."/>
            <person name="Griggs A."/>
            <person name="Gujja S."/>
            <person name="Hansen M."/>
            <person name="Howarth C."/>
            <person name="Imamovic A."/>
            <person name="Ireland A."/>
            <person name="Larimer J."/>
            <person name="McCowan C."/>
            <person name="Murphy C."/>
            <person name="Pearson M."/>
            <person name="Poon T.W."/>
            <person name="Priest M."/>
            <person name="Roberts A."/>
            <person name="Saif S."/>
            <person name="Shea T."/>
            <person name="Sisk P."/>
            <person name="Sykes S."/>
            <person name="Wortman J."/>
            <person name="Nusbaum C."/>
            <person name="Birren B."/>
        </authorList>
    </citation>
    <scope>NUCLEOTIDE SEQUENCE [LARGE SCALE GENOMIC DNA]</scope>
    <source>
        <strain evidence="5">Epiroticus2</strain>
    </source>
</reference>
<dbReference type="GO" id="GO:0008061">
    <property type="term" value="F:chitin binding"/>
    <property type="evidence" value="ECO:0007669"/>
    <property type="project" value="InterPro"/>
</dbReference>
<accession>A0A182PM70</accession>
<dbReference type="InterPro" id="IPR001223">
    <property type="entry name" value="Glyco_hydro18_cat"/>
</dbReference>
<evidence type="ECO:0000259" key="3">
    <source>
        <dbReference type="PROSITE" id="PS51910"/>
    </source>
</evidence>
<feature type="domain" description="GH18" evidence="3">
    <location>
        <begin position="26"/>
        <end position="355"/>
    </location>
</feature>
<organism evidence="4 5">
    <name type="scientific">Anopheles epiroticus</name>
    <dbReference type="NCBI Taxonomy" id="199890"/>
    <lineage>
        <taxon>Eukaryota</taxon>
        <taxon>Metazoa</taxon>
        <taxon>Ecdysozoa</taxon>
        <taxon>Arthropoda</taxon>
        <taxon>Hexapoda</taxon>
        <taxon>Insecta</taxon>
        <taxon>Pterygota</taxon>
        <taxon>Neoptera</taxon>
        <taxon>Endopterygota</taxon>
        <taxon>Diptera</taxon>
        <taxon>Nematocera</taxon>
        <taxon>Culicoidea</taxon>
        <taxon>Culicidae</taxon>
        <taxon>Anophelinae</taxon>
        <taxon>Anopheles</taxon>
    </lineage>
</organism>
<feature type="signal peptide" evidence="2">
    <location>
        <begin position="1"/>
        <end position="24"/>
    </location>
</feature>
<name>A0A182PM70_9DIPT</name>
<dbReference type="Gene3D" id="3.20.20.80">
    <property type="entry name" value="Glycosidases"/>
    <property type="match status" value="1"/>
</dbReference>
<sequence length="404" mass="43436">MERPLLSCLLLMCLVLAYTPEIAAQRSRVCFAQSGDYTDTTALGFCSHAVYIALNPTSRANVGIINPANDADDLLGGIKKFATLKSKYTHVEIYMGVLGSVAAGQLAWLPVLDSRKTFIDLLVTKMQAYPEMTGVYLDFEGLTTTLRNGYALFVSELNTALVAKGLKLVTALPWDASASADIYYSTLLATLPFNVIKMHEEMYPTATTTRPISPLFALASPFDVETRTIYNNVFRWVLKGFLTTNIVISLPNYSVKFTTSGATQFGGAATSIVKDTYCNGLLFGSQNTLGAVRGGEGFAYSASTFYTYNSPAALVDKLQFVIATNLAGVGVYSLDQAGSRNTEMLRQVTSVLAPTPPTATPYPEAEAPTCGVPVEYDNLVSEYCLNLKAVAAYVAKGANCGVVV</sequence>
<dbReference type="Proteomes" id="UP000075885">
    <property type="component" value="Unassembled WGS sequence"/>
</dbReference>
<proteinExistence type="predicted"/>
<dbReference type="GO" id="GO:0004568">
    <property type="term" value="F:chitinase activity"/>
    <property type="evidence" value="ECO:0007669"/>
    <property type="project" value="TreeGrafter"/>
</dbReference>
<feature type="chain" id="PRO_5008131518" description="GH18 domain-containing protein" evidence="2">
    <location>
        <begin position="25"/>
        <end position="404"/>
    </location>
</feature>
<dbReference type="SUPFAM" id="SSF51445">
    <property type="entry name" value="(Trans)glycosidases"/>
    <property type="match status" value="1"/>
</dbReference>
<dbReference type="GO" id="GO:0006032">
    <property type="term" value="P:chitin catabolic process"/>
    <property type="evidence" value="ECO:0007669"/>
    <property type="project" value="TreeGrafter"/>
</dbReference>
<dbReference type="SMART" id="SM00636">
    <property type="entry name" value="Glyco_18"/>
    <property type="match status" value="1"/>
</dbReference>